<dbReference type="InParanoid" id="A0A4W6CTZ4"/>
<proteinExistence type="predicted"/>
<dbReference type="InterPro" id="IPR025258">
    <property type="entry name" value="RH_dom"/>
</dbReference>
<dbReference type="SMART" id="SM01175">
    <property type="entry name" value="DUF4206"/>
    <property type="match status" value="1"/>
</dbReference>
<dbReference type="GO" id="GO:1901981">
    <property type="term" value="F:phosphatidylinositol phosphate binding"/>
    <property type="evidence" value="ECO:0007669"/>
    <property type="project" value="TreeGrafter"/>
</dbReference>
<organism evidence="2 3">
    <name type="scientific">Lates calcarifer</name>
    <name type="common">Barramundi</name>
    <name type="synonym">Holocentrus calcarifer</name>
    <dbReference type="NCBI Taxonomy" id="8187"/>
    <lineage>
        <taxon>Eukaryota</taxon>
        <taxon>Metazoa</taxon>
        <taxon>Chordata</taxon>
        <taxon>Craniata</taxon>
        <taxon>Vertebrata</taxon>
        <taxon>Euteleostomi</taxon>
        <taxon>Actinopterygii</taxon>
        <taxon>Neopterygii</taxon>
        <taxon>Teleostei</taxon>
        <taxon>Neoteleostei</taxon>
        <taxon>Acanthomorphata</taxon>
        <taxon>Carangaria</taxon>
        <taxon>Carangaria incertae sedis</taxon>
        <taxon>Centropomidae</taxon>
        <taxon>Lates</taxon>
    </lineage>
</organism>
<sequence>LKTLCLSPGYIKKLRYCEYLGRCIQSFADKLHIKLHIKINRPALLVNCDGSCRYFCDCCHSGSEAVIPGRVLSCWDFGRYPVSDFSKQLLDSVWHQPLFDLTCVGKTLCSRVKELDKFRELQEQLLVIKKLLRACRLSERVMSEFEQLPAHLISEQPHVFSMDDLLRVKKGQLVAQAKALQHSAISHIENCELCLARGFICEFCRENDIIFPFQRDICRRCPGELRQMLMTCRM</sequence>
<reference evidence="3" key="1">
    <citation type="submission" date="2015-09" db="EMBL/GenBank/DDBJ databases">
        <authorList>
            <person name="Sai Rama Sridatta P."/>
        </authorList>
    </citation>
    <scope>NUCLEOTIDE SEQUENCE [LARGE SCALE GENOMIC DNA]</scope>
</reference>
<dbReference type="Ensembl" id="ENSLCAT00010016178.1">
    <property type="protein sequence ID" value="ENSLCAP00010015830.1"/>
    <property type="gene ID" value="ENSLCAG00010007535.1"/>
</dbReference>
<evidence type="ECO:0000313" key="3">
    <source>
        <dbReference type="Proteomes" id="UP000314980"/>
    </source>
</evidence>
<evidence type="ECO:0000259" key="1">
    <source>
        <dbReference type="SMART" id="SM01175"/>
    </source>
</evidence>
<dbReference type="GeneTree" id="ENSGT00940000160585"/>
<dbReference type="GO" id="GO:0061910">
    <property type="term" value="P:autophagosome-endosome fusion"/>
    <property type="evidence" value="ECO:0007669"/>
    <property type="project" value="TreeGrafter"/>
</dbReference>
<reference evidence="2" key="3">
    <citation type="submission" date="2025-09" db="UniProtKB">
        <authorList>
            <consortium name="Ensembl"/>
        </authorList>
    </citation>
    <scope>IDENTIFICATION</scope>
</reference>
<dbReference type="Pfam" id="PF13901">
    <property type="entry name" value="RH_dom"/>
    <property type="match status" value="1"/>
</dbReference>
<dbReference type="InterPro" id="IPR052428">
    <property type="entry name" value="Autophagy_HostDef_Reg"/>
</dbReference>
<name>A0A4W6CTZ4_LATCA</name>
<protein>
    <submittedName>
        <fullName evidence="2">Rubicon like autophagy enhancer</fullName>
    </submittedName>
</protein>
<dbReference type="PANTHER" id="PTHR45971">
    <property type="entry name" value="PHOX (PX) DOMAIN-CONTAINING PROTEIN"/>
    <property type="match status" value="1"/>
</dbReference>
<dbReference type="AlphaFoldDB" id="A0A4W6CTZ4"/>
<reference evidence="2" key="2">
    <citation type="submission" date="2025-08" db="UniProtKB">
        <authorList>
            <consortium name="Ensembl"/>
        </authorList>
    </citation>
    <scope>IDENTIFICATION</scope>
</reference>
<keyword evidence="3" id="KW-1185">Reference proteome</keyword>
<dbReference type="GO" id="GO:0097352">
    <property type="term" value="P:autophagosome maturation"/>
    <property type="evidence" value="ECO:0007669"/>
    <property type="project" value="TreeGrafter"/>
</dbReference>
<accession>A0A4W6CTZ4</accession>
<evidence type="ECO:0000313" key="2">
    <source>
        <dbReference type="Ensembl" id="ENSLCAP00010015830.1"/>
    </source>
</evidence>
<dbReference type="STRING" id="8187.ENSLCAP00010015830"/>
<feature type="domain" description="Rubicon Homology" evidence="1">
    <location>
        <begin position="48"/>
        <end position="228"/>
    </location>
</feature>
<dbReference type="PANTHER" id="PTHR45971:SF2">
    <property type="entry name" value="PROTEIN ASSOCIATED WITH UVRAG AS AUTOPHAGY ENHANCER"/>
    <property type="match status" value="1"/>
</dbReference>
<dbReference type="GO" id="GO:0061909">
    <property type="term" value="P:autophagosome-lysosome fusion"/>
    <property type="evidence" value="ECO:0007669"/>
    <property type="project" value="TreeGrafter"/>
</dbReference>
<dbReference type="GO" id="GO:0000421">
    <property type="term" value="C:autophagosome membrane"/>
    <property type="evidence" value="ECO:0007669"/>
    <property type="project" value="TreeGrafter"/>
</dbReference>
<dbReference type="Proteomes" id="UP000314980">
    <property type="component" value="Unassembled WGS sequence"/>
</dbReference>